<dbReference type="InterPro" id="IPR011701">
    <property type="entry name" value="MFS"/>
</dbReference>
<gene>
    <name evidence="6" type="ORF">CKF59_04475</name>
</gene>
<feature type="transmembrane region" description="Helical" evidence="4">
    <location>
        <begin position="160"/>
        <end position="184"/>
    </location>
</feature>
<dbReference type="AlphaFoldDB" id="A0A3A1YC11"/>
<keyword evidence="2 4" id="KW-1133">Transmembrane helix</keyword>
<keyword evidence="7" id="KW-1185">Reference proteome</keyword>
<evidence type="ECO:0000313" key="7">
    <source>
        <dbReference type="Proteomes" id="UP000265964"/>
    </source>
</evidence>
<dbReference type="InterPro" id="IPR036259">
    <property type="entry name" value="MFS_trans_sf"/>
</dbReference>
<dbReference type="Proteomes" id="UP000265964">
    <property type="component" value="Unassembled WGS sequence"/>
</dbReference>
<evidence type="ECO:0000256" key="2">
    <source>
        <dbReference type="ARBA" id="ARBA00022989"/>
    </source>
</evidence>
<keyword evidence="3 4" id="KW-0472">Membrane</keyword>
<keyword evidence="1 4" id="KW-0812">Transmembrane</keyword>
<feature type="transmembrane region" description="Helical" evidence="4">
    <location>
        <begin position="16"/>
        <end position="33"/>
    </location>
</feature>
<feature type="transmembrane region" description="Helical" evidence="4">
    <location>
        <begin position="104"/>
        <end position="124"/>
    </location>
</feature>
<dbReference type="Gene3D" id="1.20.1720.10">
    <property type="entry name" value="Multidrug resistance protein D"/>
    <property type="match status" value="1"/>
</dbReference>
<feature type="transmembrane region" description="Helical" evidence="4">
    <location>
        <begin position="196"/>
        <end position="217"/>
    </location>
</feature>
<evidence type="ECO:0000313" key="6">
    <source>
        <dbReference type="EMBL" id="RIY34916.1"/>
    </source>
</evidence>
<accession>A0A3A1YC11</accession>
<feature type="transmembrane region" description="Helical" evidence="4">
    <location>
        <begin position="136"/>
        <end position="154"/>
    </location>
</feature>
<proteinExistence type="predicted"/>
<reference evidence="6 7" key="1">
    <citation type="submission" date="2017-08" db="EMBL/GenBank/DDBJ databases">
        <title>Reclassification of Bisgaard taxon 37 and 44.</title>
        <authorList>
            <person name="Christensen H."/>
        </authorList>
    </citation>
    <scope>NUCLEOTIDE SEQUENCE [LARGE SCALE GENOMIC DNA]</scope>
    <source>
        <strain evidence="6 7">EEAB3T1</strain>
    </source>
</reference>
<feature type="domain" description="Major facilitator superfamily (MFS) profile" evidence="5">
    <location>
        <begin position="1"/>
        <end position="245"/>
    </location>
</feature>
<feature type="transmembrane region" description="Helical" evidence="4">
    <location>
        <begin position="67"/>
        <end position="92"/>
    </location>
</feature>
<dbReference type="OrthoDB" id="9812221at2"/>
<evidence type="ECO:0000259" key="5">
    <source>
        <dbReference type="PROSITE" id="PS50850"/>
    </source>
</evidence>
<name>A0A3A1YC11_9GAMM</name>
<dbReference type="SUPFAM" id="SSF103473">
    <property type="entry name" value="MFS general substrate transporter"/>
    <property type="match status" value="1"/>
</dbReference>
<protein>
    <recommendedName>
        <fullName evidence="5">Major facilitator superfamily (MFS) profile domain-containing protein</fullName>
    </recommendedName>
</protein>
<dbReference type="EMBL" id="NRJF01000119">
    <property type="protein sequence ID" value="RIY34916.1"/>
    <property type="molecule type" value="Genomic_DNA"/>
</dbReference>
<sequence length="261" mass="28567">APLIGSLLMIFMPWQGIYYVVTGLLIFILISYLKKIPETIDPEKKQPLNTLRILRNYISILKTPPSVALIFAITALEIVAISIPSLLPAVLIVDYHISPTYSSILLGSSIVAIMCGMLSNQYLVGRGVAINLVWRYFSLFLLLSIVFNLFLVLTQTINPVLLLLNIAVNGFFVGALNSTMYSVYLMRYGHITGTALSLLLSLMLILSGIILAPVAHFSRFGGLTLVSVIGIAAFLVALINLSYQRIWGIDEEQAANTPGGH</sequence>
<evidence type="ECO:0000256" key="3">
    <source>
        <dbReference type="ARBA" id="ARBA00023136"/>
    </source>
</evidence>
<dbReference type="PROSITE" id="PS50850">
    <property type="entry name" value="MFS"/>
    <property type="match status" value="1"/>
</dbReference>
<feature type="non-terminal residue" evidence="6">
    <location>
        <position position="1"/>
    </location>
</feature>
<dbReference type="Pfam" id="PF07690">
    <property type="entry name" value="MFS_1"/>
    <property type="match status" value="1"/>
</dbReference>
<evidence type="ECO:0000256" key="4">
    <source>
        <dbReference type="SAM" id="Phobius"/>
    </source>
</evidence>
<feature type="transmembrane region" description="Helical" evidence="4">
    <location>
        <begin position="223"/>
        <end position="243"/>
    </location>
</feature>
<comment type="caution">
    <text evidence="6">The sequence shown here is derived from an EMBL/GenBank/DDBJ whole genome shotgun (WGS) entry which is preliminary data.</text>
</comment>
<dbReference type="InterPro" id="IPR020846">
    <property type="entry name" value="MFS_dom"/>
</dbReference>
<organism evidence="6 7">
    <name type="scientific">Psittacicella gerlachiana</name>
    <dbReference type="NCBI Taxonomy" id="2028574"/>
    <lineage>
        <taxon>Bacteria</taxon>
        <taxon>Pseudomonadati</taxon>
        <taxon>Pseudomonadota</taxon>
        <taxon>Gammaproteobacteria</taxon>
        <taxon>Pasteurellales</taxon>
        <taxon>Psittacicellaceae</taxon>
        <taxon>Psittacicella</taxon>
    </lineage>
</organism>
<dbReference type="RefSeq" id="WP_119534777.1">
    <property type="nucleotide sequence ID" value="NZ_NRJF01000119.1"/>
</dbReference>
<evidence type="ECO:0000256" key="1">
    <source>
        <dbReference type="ARBA" id="ARBA00022692"/>
    </source>
</evidence>
<dbReference type="GO" id="GO:0022857">
    <property type="term" value="F:transmembrane transporter activity"/>
    <property type="evidence" value="ECO:0007669"/>
    <property type="project" value="InterPro"/>
</dbReference>